<reference evidence="1 2" key="1">
    <citation type="submission" date="2019-12" db="EMBL/GenBank/DDBJ databases">
        <title>complete genome sequences of Aeromonas veronii str. WP3-W19-ESBL-03 isolated from wastewater treatment plant effluent.</title>
        <authorList>
            <person name="Sekizuka T."/>
            <person name="Itokawa K."/>
            <person name="Yatsu K."/>
            <person name="Inamine Y."/>
            <person name="Kuroda M."/>
        </authorList>
    </citation>
    <scope>NUCLEOTIDE SEQUENCE [LARGE SCALE GENOMIC DNA]</scope>
    <source>
        <strain evidence="1 2">WP3-W19-ESBL-03</strain>
    </source>
</reference>
<dbReference type="InterPro" id="IPR010319">
    <property type="entry name" value="Transglutaminase-like_Cys_pept"/>
</dbReference>
<name>A0A6S5BUH5_AERVE</name>
<organism evidence="1 2">
    <name type="scientific">Aeromonas veronii</name>
    <dbReference type="NCBI Taxonomy" id="654"/>
    <lineage>
        <taxon>Bacteria</taxon>
        <taxon>Pseudomonadati</taxon>
        <taxon>Pseudomonadota</taxon>
        <taxon>Gammaproteobacteria</taxon>
        <taxon>Aeromonadales</taxon>
        <taxon>Aeromonadaceae</taxon>
        <taxon>Aeromonas</taxon>
    </lineage>
</organism>
<evidence type="ECO:0000313" key="1">
    <source>
        <dbReference type="EMBL" id="BBR39150.1"/>
    </source>
</evidence>
<gene>
    <name evidence="1" type="ORF">WP3W19E03_16750</name>
</gene>
<dbReference type="AlphaFoldDB" id="A0A6S5BUH5"/>
<dbReference type="EMBL" id="AP022038">
    <property type="protein sequence ID" value="BBR39150.1"/>
    <property type="molecule type" value="Genomic_DNA"/>
</dbReference>
<sequence>MQQEYDVTLQRGIGGRWCYLLNEWRYRSLRALRHSLWILLLPFSLLLCASQPLPQEDLNLIKRAEQTYGVRAGKRVTSWRMLVMETKGRALSEEKKLERVNNFFNRMRFIDDIKLWRKKDYWATPLEFLGAAGGDCEDFSIAKYSTLLELGIPDEKMRMVYVKALDYNQFHMVVAYYETPSSVPVILDNLIGSIRPASQRRDLVPIYSFNGSHLWLMKARGQGELAGQSSRLGLWNDLRNRMTSGRLARPVVNLDD</sequence>
<accession>A0A6S5BUH5</accession>
<keyword evidence="1" id="KW-0548">Nucleotidyltransferase</keyword>
<dbReference type="Proteomes" id="UP000515442">
    <property type="component" value="Chromosome"/>
</dbReference>
<dbReference type="GO" id="GO:0016779">
    <property type="term" value="F:nucleotidyltransferase activity"/>
    <property type="evidence" value="ECO:0007669"/>
    <property type="project" value="UniProtKB-KW"/>
</dbReference>
<dbReference type="PANTHER" id="PTHR39327:SF1">
    <property type="entry name" value="BLR5470 PROTEIN"/>
    <property type="match status" value="1"/>
</dbReference>
<dbReference type="Pfam" id="PF06035">
    <property type="entry name" value="Peptidase_C93"/>
    <property type="match status" value="1"/>
</dbReference>
<keyword evidence="1" id="KW-0808">Transferase</keyword>
<dbReference type="PANTHER" id="PTHR39327">
    <property type="match status" value="1"/>
</dbReference>
<proteinExistence type="predicted"/>
<protein>
    <submittedName>
        <fullName evidence="1">Sulfate adenylyltransferase</fullName>
    </submittedName>
</protein>
<evidence type="ECO:0000313" key="2">
    <source>
        <dbReference type="Proteomes" id="UP000515442"/>
    </source>
</evidence>
<dbReference type="Gene3D" id="3.10.620.30">
    <property type="match status" value="1"/>
</dbReference>